<dbReference type="AlphaFoldDB" id="A0A254N556"/>
<dbReference type="EMBL" id="NISI01000007">
    <property type="protein sequence ID" value="OWR02744.1"/>
    <property type="molecule type" value="Genomic_DNA"/>
</dbReference>
<protein>
    <recommendedName>
        <fullName evidence="4">Light-harvesting protein</fullName>
    </recommendedName>
</protein>
<dbReference type="OrthoDB" id="8911126at2"/>
<keyword evidence="1" id="KW-1133">Transmembrane helix</keyword>
<keyword evidence="3" id="KW-1185">Reference proteome</keyword>
<evidence type="ECO:0000313" key="3">
    <source>
        <dbReference type="Proteomes" id="UP000197446"/>
    </source>
</evidence>
<feature type="transmembrane region" description="Helical" evidence="1">
    <location>
        <begin position="22"/>
        <end position="43"/>
    </location>
</feature>
<keyword evidence="1" id="KW-0812">Transmembrane</keyword>
<evidence type="ECO:0008006" key="4">
    <source>
        <dbReference type="Google" id="ProtNLM"/>
    </source>
</evidence>
<dbReference type="RefSeq" id="WP_088484634.1">
    <property type="nucleotide sequence ID" value="NZ_NISI01000007.1"/>
</dbReference>
<dbReference type="Proteomes" id="UP000197446">
    <property type="component" value="Unassembled WGS sequence"/>
</dbReference>
<sequence length="74" mass="8129">MAQITTIPASNPAAQDSKTYEALFLVSFVFVLLIALAAQVLFLKWRAWLPGAEGEKSLIKGVRSGVYTFMSHLN</sequence>
<evidence type="ECO:0000313" key="2">
    <source>
        <dbReference type="EMBL" id="OWR02744.1"/>
    </source>
</evidence>
<reference evidence="2 3" key="1">
    <citation type="journal article" date="2007" name="Int. J. Syst. Evol. Microbiol.">
        <title>Description of Pelomonas aquatica sp. nov. and Pelomonas puraquae sp. nov., isolated from industrial and haemodialysis water.</title>
        <authorList>
            <person name="Gomila M."/>
            <person name="Bowien B."/>
            <person name="Falsen E."/>
            <person name="Moore E.R."/>
            <person name="Lalucat J."/>
        </authorList>
    </citation>
    <scope>NUCLEOTIDE SEQUENCE [LARGE SCALE GENOMIC DNA]</scope>
    <source>
        <strain evidence="2 3">CCUG 52769</strain>
    </source>
</reference>
<keyword evidence="1" id="KW-0472">Membrane</keyword>
<evidence type="ECO:0000256" key="1">
    <source>
        <dbReference type="SAM" id="Phobius"/>
    </source>
</evidence>
<comment type="caution">
    <text evidence="2">The sequence shown here is derived from an EMBL/GenBank/DDBJ whole genome shotgun (WGS) entry which is preliminary data.</text>
</comment>
<gene>
    <name evidence="2" type="ORF">CDO81_18120</name>
</gene>
<proteinExistence type="predicted"/>
<accession>A0A254N556</accession>
<name>A0A254N556_9BURK</name>
<organism evidence="2 3">
    <name type="scientific">Roseateles puraquae</name>
    <dbReference type="NCBI Taxonomy" id="431059"/>
    <lineage>
        <taxon>Bacteria</taxon>
        <taxon>Pseudomonadati</taxon>
        <taxon>Pseudomonadota</taxon>
        <taxon>Betaproteobacteria</taxon>
        <taxon>Burkholderiales</taxon>
        <taxon>Sphaerotilaceae</taxon>
        <taxon>Roseateles</taxon>
    </lineage>
</organism>